<evidence type="ECO:0000256" key="11">
    <source>
        <dbReference type="ARBA" id="ARBA00022759"/>
    </source>
</evidence>
<evidence type="ECO:0000256" key="1">
    <source>
        <dbReference type="ARBA" id="ARBA00000077"/>
    </source>
</evidence>
<comment type="caution">
    <text evidence="18">The sequence shown here is derived from an EMBL/GenBank/DDBJ whole genome shotgun (WGS) entry which is preliminary data.</text>
</comment>
<dbReference type="EMBL" id="JBDPGJ010000007">
    <property type="protein sequence ID" value="MEX0408921.1"/>
    <property type="molecule type" value="Genomic_DNA"/>
</dbReference>
<evidence type="ECO:0000256" key="14">
    <source>
        <dbReference type="HAMAP-Rule" id="MF_00052"/>
    </source>
</evidence>
<keyword evidence="11 14" id="KW-0255">Endonuclease</keyword>
<feature type="binding site" evidence="14 15">
    <location>
        <position position="130"/>
    </location>
    <ligand>
        <name>a divalent metal cation</name>
        <dbReference type="ChEBI" id="CHEBI:60240"/>
    </ligand>
</feature>
<dbReference type="InterPro" id="IPR036397">
    <property type="entry name" value="RNaseH_sf"/>
</dbReference>
<keyword evidence="12 14" id="KW-0378">Hydrolase</keyword>
<feature type="binding site" evidence="14 15">
    <location>
        <position position="39"/>
    </location>
    <ligand>
        <name>a divalent metal cation</name>
        <dbReference type="ChEBI" id="CHEBI:60240"/>
    </ligand>
</feature>
<evidence type="ECO:0000256" key="2">
    <source>
        <dbReference type="ARBA" id="ARBA00001946"/>
    </source>
</evidence>
<dbReference type="Gene3D" id="3.30.420.10">
    <property type="entry name" value="Ribonuclease H-like superfamily/Ribonuclease H"/>
    <property type="match status" value="1"/>
</dbReference>
<evidence type="ECO:0000256" key="12">
    <source>
        <dbReference type="ARBA" id="ARBA00022801"/>
    </source>
</evidence>
<dbReference type="PANTHER" id="PTHR10954:SF18">
    <property type="entry name" value="RIBONUCLEASE HII"/>
    <property type="match status" value="1"/>
</dbReference>
<protein>
    <recommendedName>
        <fullName evidence="7 14">Ribonuclease HII</fullName>
        <shortName evidence="14">RNase HII</shortName>
        <ecNumber evidence="6 14">3.1.26.4</ecNumber>
    </recommendedName>
</protein>
<dbReference type="InterPro" id="IPR001352">
    <property type="entry name" value="RNase_HII/HIII"/>
</dbReference>
<name>A0ABV3SR27_9HYPH</name>
<dbReference type="Proteomes" id="UP001556692">
    <property type="component" value="Unassembled WGS sequence"/>
</dbReference>
<accession>A0ABV3SR27</accession>
<evidence type="ECO:0000256" key="8">
    <source>
        <dbReference type="ARBA" id="ARBA00022490"/>
    </source>
</evidence>
<evidence type="ECO:0000256" key="10">
    <source>
        <dbReference type="ARBA" id="ARBA00022723"/>
    </source>
</evidence>
<comment type="cofactor">
    <cofactor evidence="14 15">
        <name>Mn(2+)</name>
        <dbReference type="ChEBI" id="CHEBI:29035"/>
    </cofactor>
    <cofactor evidence="14 15">
        <name>Mg(2+)</name>
        <dbReference type="ChEBI" id="CHEBI:18420"/>
    </cofactor>
    <text evidence="14 15">Manganese or magnesium. Binds 1 divalent metal ion per monomer in the absence of substrate. May bind a second metal ion after substrate binding.</text>
</comment>
<dbReference type="HAMAP" id="MF_00052_B">
    <property type="entry name" value="RNase_HII_B"/>
    <property type="match status" value="1"/>
</dbReference>
<evidence type="ECO:0000256" key="4">
    <source>
        <dbReference type="ARBA" id="ARBA00004496"/>
    </source>
</evidence>
<keyword evidence="8 14" id="KW-0963">Cytoplasm</keyword>
<evidence type="ECO:0000256" key="15">
    <source>
        <dbReference type="PROSITE-ProRule" id="PRU01319"/>
    </source>
</evidence>
<evidence type="ECO:0000313" key="18">
    <source>
        <dbReference type="EMBL" id="MEX0408921.1"/>
    </source>
</evidence>
<dbReference type="NCBIfam" id="NF000595">
    <property type="entry name" value="PRK00015.1-3"/>
    <property type="match status" value="1"/>
</dbReference>
<dbReference type="PROSITE" id="PS51975">
    <property type="entry name" value="RNASE_H_2"/>
    <property type="match status" value="1"/>
</dbReference>
<dbReference type="InterPro" id="IPR022898">
    <property type="entry name" value="RNase_HII"/>
</dbReference>
<dbReference type="RefSeq" id="WP_367956781.1">
    <property type="nucleotide sequence ID" value="NZ_JBDPGJ010000007.1"/>
</dbReference>
<comment type="catalytic activity">
    <reaction evidence="1 14 15 16">
        <text>Endonucleolytic cleavage to 5'-phosphomonoester.</text>
        <dbReference type="EC" id="3.1.26.4"/>
    </reaction>
</comment>
<evidence type="ECO:0000256" key="13">
    <source>
        <dbReference type="ARBA" id="ARBA00023211"/>
    </source>
</evidence>
<proteinExistence type="inferred from homology"/>
<keyword evidence="9 14" id="KW-0540">Nuclease</keyword>
<keyword evidence="10 14" id="KW-0479">Metal-binding</keyword>
<comment type="cofactor">
    <cofactor evidence="2">
        <name>Mg(2+)</name>
        <dbReference type="ChEBI" id="CHEBI:18420"/>
    </cofactor>
</comment>
<keyword evidence="19" id="KW-1185">Reference proteome</keyword>
<evidence type="ECO:0000256" key="3">
    <source>
        <dbReference type="ARBA" id="ARBA00004065"/>
    </source>
</evidence>
<dbReference type="GO" id="GO:0004523">
    <property type="term" value="F:RNA-DNA hybrid ribonuclease activity"/>
    <property type="evidence" value="ECO:0007669"/>
    <property type="project" value="UniProtKB-EC"/>
</dbReference>
<keyword evidence="13 14" id="KW-0464">Manganese</keyword>
<feature type="binding site" evidence="14 15">
    <location>
        <position position="38"/>
    </location>
    <ligand>
        <name>a divalent metal cation</name>
        <dbReference type="ChEBI" id="CHEBI:60240"/>
    </ligand>
</feature>
<dbReference type="InterPro" id="IPR012337">
    <property type="entry name" value="RNaseH-like_sf"/>
</dbReference>
<evidence type="ECO:0000256" key="9">
    <source>
        <dbReference type="ARBA" id="ARBA00022722"/>
    </source>
</evidence>
<gene>
    <name evidence="14" type="primary">rnhB</name>
    <name evidence="18" type="ORF">ABGN05_25100</name>
</gene>
<feature type="domain" description="RNase H type-2" evidence="17">
    <location>
        <begin position="32"/>
        <end position="223"/>
    </location>
</feature>
<evidence type="ECO:0000313" key="19">
    <source>
        <dbReference type="Proteomes" id="UP001556692"/>
    </source>
</evidence>
<comment type="function">
    <text evidence="3 14 16">Endonuclease that specifically degrades the RNA of RNA-DNA hybrids.</text>
</comment>
<reference evidence="18 19" key="1">
    <citation type="submission" date="2024-05" db="EMBL/GenBank/DDBJ databases">
        <authorList>
            <person name="Jiang F."/>
        </authorList>
    </citation>
    <scope>NUCLEOTIDE SEQUENCE [LARGE SCALE GENOMIC DNA]</scope>
    <source>
        <strain evidence="18 19">LZ166</strain>
    </source>
</reference>
<dbReference type="InterPro" id="IPR024567">
    <property type="entry name" value="RNase_HII/HIII_dom"/>
</dbReference>
<dbReference type="CDD" id="cd07182">
    <property type="entry name" value="RNase_HII_bacteria_HII_like"/>
    <property type="match status" value="1"/>
</dbReference>
<dbReference type="Pfam" id="PF01351">
    <property type="entry name" value="RNase_HII"/>
    <property type="match status" value="1"/>
</dbReference>
<evidence type="ECO:0000256" key="6">
    <source>
        <dbReference type="ARBA" id="ARBA00012180"/>
    </source>
</evidence>
<comment type="subcellular location">
    <subcellularLocation>
        <location evidence="4 14">Cytoplasm</location>
    </subcellularLocation>
</comment>
<dbReference type="EC" id="3.1.26.4" evidence="6 14"/>
<dbReference type="PANTHER" id="PTHR10954">
    <property type="entry name" value="RIBONUCLEASE H2 SUBUNIT A"/>
    <property type="match status" value="1"/>
</dbReference>
<evidence type="ECO:0000256" key="5">
    <source>
        <dbReference type="ARBA" id="ARBA00007383"/>
    </source>
</evidence>
<comment type="similarity">
    <text evidence="5 14 16">Belongs to the RNase HII family.</text>
</comment>
<sequence>MTRSQTAAPLLFDLPQAPDFSFEKRLIARGRGPVCGLDEAGRGPLAGPVVAAAVILDPKRIPKGLDDSKRLKPCDRERLFEEIIRKATAVSVASVAAGGIDTINILRASLEAMRRAAATLCVHPRHALVDGRDIPPGLGCEADALVKGDQRSQSIGAASIVAKVTRDRMMTRCAAVHPSYGFELHMGYATVRHRAAIVESGAVMRIHRMTFAPLKADAEPMAMEFE</sequence>
<dbReference type="SUPFAM" id="SSF53098">
    <property type="entry name" value="Ribonuclease H-like"/>
    <property type="match status" value="1"/>
</dbReference>
<evidence type="ECO:0000259" key="17">
    <source>
        <dbReference type="PROSITE" id="PS51975"/>
    </source>
</evidence>
<evidence type="ECO:0000256" key="16">
    <source>
        <dbReference type="RuleBase" id="RU003515"/>
    </source>
</evidence>
<organism evidence="18 19">
    <name type="scientific">Aquibium pacificus</name>
    <dbReference type="NCBI Taxonomy" id="3153579"/>
    <lineage>
        <taxon>Bacteria</taxon>
        <taxon>Pseudomonadati</taxon>
        <taxon>Pseudomonadota</taxon>
        <taxon>Alphaproteobacteria</taxon>
        <taxon>Hyphomicrobiales</taxon>
        <taxon>Phyllobacteriaceae</taxon>
        <taxon>Aquibium</taxon>
    </lineage>
</organism>
<evidence type="ECO:0000256" key="7">
    <source>
        <dbReference type="ARBA" id="ARBA00019179"/>
    </source>
</evidence>